<evidence type="ECO:0000313" key="2">
    <source>
        <dbReference type="Proteomes" id="UP000813462"/>
    </source>
</evidence>
<gene>
    <name evidence="1" type="ORF">FEM48_Zijuj04G0121400</name>
</gene>
<evidence type="ECO:0000313" key="1">
    <source>
        <dbReference type="EMBL" id="KAH7533348.1"/>
    </source>
</evidence>
<accession>A0A978VJS9</accession>
<protein>
    <recommendedName>
        <fullName evidence="3">Retrotransposon Copia-like N-terminal domain-containing protein</fullName>
    </recommendedName>
</protein>
<organism evidence="1 2">
    <name type="scientific">Ziziphus jujuba var. spinosa</name>
    <dbReference type="NCBI Taxonomy" id="714518"/>
    <lineage>
        <taxon>Eukaryota</taxon>
        <taxon>Viridiplantae</taxon>
        <taxon>Streptophyta</taxon>
        <taxon>Embryophyta</taxon>
        <taxon>Tracheophyta</taxon>
        <taxon>Spermatophyta</taxon>
        <taxon>Magnoliopsida</taxon>
        <taxon>eudicotyledons</taxon>
        <taxon>Gunneridae</taxon>
        <taxon>Pentapetalae</taxon>
        <taxon>rosids</taxon>
        <taxon>fabids</taxon>
        <taxon>Rosales</taxon>
        <taxon>Rhamnaceae</taxon>
        <taxon>Paliureae</taxon>
        <taxon>Ziziphus</taxon>
    </lineage>
</organism>
<dbReference type="AlphaFoldDB" id="A0A978VJS9"/>
<reference evidence="1" key="1">
    <citation type="journal article" date="2021" name="Front. Plant Sci.">
        <title>Chromosome-Scale Genome Assembly for Chinese Sour Jujube and Insights Into Its Genome Evolution and Domestication Signature.</title>
        <authorList>
            <person name="Shen L.-Y."/>
            <person name="Luo H."/>
            <person name="Wang X.-L."/>
            <person name="Wang X.-M."/>
            <person name="Qiu X.-J."/>
            <person name="Liu H."/>
            <person name="Zhou S.-S."/>
            <person name="Jia K.-H."/>
            <person name="Nie S."/>
            <person name="Bao Y.-T."/>
            <person name="Zhang R.-G."/>
            <person name="Yun Q.-Z."/>
            <person name="Chai Y.-H."/>
            <person name="Lu J.-Y."/>
            <person name="Li Y."/>
            <person name="Zhao S.-W."/>
            <person name="Mao J.-F."/>
            <person name="Jia S.-G."/>
            <person name="Mao Y.-M."/>
        </authorList>
    </citation>
    <scope>NUCLEOTIDE SEQUENCE</scope>
    <source>
        <strain evidence="1">AT0</strain>
        <tissue evidence="1">Leaf</tissue>
    </source>
</reference>
<sequence>MSETNLSNIHTSPNTHNVSSTLVYLNVSAQAPLKLIADNYTAWHAQWYSLLIGCDLMDLVTSHSMCPKSYPNKISKDEKSISAYKQTVQGLVDSLALAGESLGIDEITFHILNGLGLKYKEISTAIWARHSSINFVKLHDKVADYEAFLKPNRTTIDYVSPVTANYASRGHSSSHTQQQSTP</sequence>
<proteinExistence type="predicted"/>
<dbReference type="PANTHER" id="PTHR47481">
    <property type="match status" value="1"/>
</dbReference>
<evidence type="ECO:0008006" key="3">
    <source>
        <dbReference type="Google" id="ProtNLM"/>
    </source>
</evidence>
<comment type="caution">
    <text evidence="1">The sequence shown here is derived from an EMBL/GenBank/DDBJ whole genome shotgun (WGS) entry which is preliminary data.</text>
</comment>
<name>A0A978VJS9_ZIZJJ</name>
<dbReference type="EMBL" id="JAEACU010000004">
    <property type="protein sequence ID" value="KAH7533348.1"/>
    <property type="molecule type" value="Genomic_DNA"/>
</dbReference>
<dbReference type="PANTHER" id="PTHR47481:SF22">
    <property type="entry name" value="RETROTRANSPOSON GAG DOMAIN-CONTAINING PROTEIN"/>
    <property type="match status" value="1"/>
</dbReference>
<dbReference type="Proteomes" id="UP000813462">
    <property type="component" value="Unassembled WGS sequence"/>
</dbReference>